<evidence type="ECO:0000259" key="2">
    <source>
        <dbReference type="Pfam" id="PF26013"/>
    </source>
</evidence>
<dbReference type="InParanoid" id="A0A2N3ND27"/>
<dbReference type="AlphaFoldDB" id="A0A2N3ND27"/>
<sequence length="911" mass="102539">MAPSYKRHPGPAHQPSTKVISSSPTWIPWALYNAPNPRQAIPPDRGRPSGPRCLRPTKTCPDMSKTSTTDSQARERARSVDRSQALDAPSSAIKQFNGATRSATEWNSLHRDPDLWYPSGNCLVYLYARGQSQRGPSFKVPFSALLHAHCNPLIEKFISPDCDTFSVGVDSLHDRYTETRHDSLTTSRSLELYIPPPPGANKAQAFAYHLATRNFFAWICRRSLVGEHLGWALAGLISSMRELRHPGAENVKDLIDYMEQEGYLNMRNNPDHALAILHVAETYRLRGMYVDAFAHCTGMFWDLEFSAEYQYTSLASKDLLSRARAELDFRLTRATFQLRTFGKDAFTASEFGLKGGAVSHMERFRKFLFAFYSAKFGRYPPPPPPNFTGMFKKDVYYTMRDDFECLRDLLVDQSDSGTATSKRTTSDKSGIDILHLIRSYDAQWRYETQSHPLPLLPDLIDTTSAWRRMTRLNRGNKLKPDERLLAHASLVKAYNTANPYIIRNNLVQAYRRFEEDLVMSPSKFDKKENLSLPDGRKLRWAIVYAICQVLRDITEAPKEVFDTDDIDYHIAISTESLPPWRTDISHRPETPRRRSVFVENLSPDGATSPAEGPTTPKHRGALSNGLRSPARLGRSISCRAKNLSQNLQTSPGSIVRRPLSIFKTPQVQNSSHVPTLGSPRQTPLRPARPASALAEIPRPMTSASHGPIGNPIVSSRAKLQLEIRSNQHQVQIEEGPMTATSVSSVQESVSSSNGVGAAASSIATSPESSPKYERMETPWSEPPEIPQRRRRDVVSMMPSPKMPARSHMRHRPQSAIFISRTASPTRRVAKEATPDYAMDYAQLVEEQREEIYKGEHTADDKLMPSPLRIKKSAESIGSYNPGDDRCFKSDFDSPNKAMSGPPARRWRRNEL</sequence>
<dbReference type="STRING" id="41688.A0A2N3ND27"/>
<feature type="region of interest" description="Disordered" evidence="1">
    <location>
        <begin position="34"/>
        <end position="90"/>
    </location>
</feature>
<feature type="domain" description="DUF8004" evidence="2">
    <location>
        <begin position="252"/>
        <end position="341"/>
    </location>
</feature>
<dbReference type="InterPro" id="IPR058317">
    <property type="entry name" value="DUF8004"/>
</dbReference>
<feature type="compositionally biased region" description="Low complexity" evidence="1">
    <location>
        <begin position="749"/>
        <end position="761"/>
    </location>
</feature>
<dbReference type="OrthoDB" id="4114825at2759"/>
<keyword evidence="4" id="KW-1185">Reference proteome</keyword>
<gene>
    <name evidence="3" type="ORF">jhhlp_002117</name>
</gene>
<feature type="region of interest" description="Disordered" evidence="1">
    <location>
        <begin position="667"/>
        <end position="686"/>
    </location>
</feature>
<evidence type="ECO:0000313" key="3">
    <source>
        <dbReference type="EMBL" id="PKS10366.1"/>
    </source>
</evidence>
<feature type="compositionally biased region" description="Basic and acidic residues" evidence="1">
    <location>
        <begin position="583"/>
        <end position="592"/>
    </location>
</feature>
<dbReference type="Proteomes" id="UP000233524">
    <property type="component" value="Unassembled WGS sequence"/>
</dbReference>
<feature type="region of interest" description="Disordered" evidence="1">
    <location>
        <begin position="749"/>
        <end position="785"/>
    </location>
</feature>
<dbReference type="EMBL" id="NLAX01000008">
    <property type="protein sequence ID" value="PKS10366.1"/>
    <property type="molecule type" value="Genomic_DNA"/>
</dbReference>
<dbReference type="VEuPathDB" id="FungiDB:jhhlp_002117"/>
<dbReference type="Pfam" id="PF26013">
    <property type="entry name" value="DUF8004"/>
    <property type="match status" value="1"/>
</dbReference>
<feature type="region of interest" description="Disordered" evidence="1">
    <location>
        <begin position="1"/>
        <end position="21"/>
    </location>
</feature>
<organism evidence="3 4">
    <name type="scientific">Lomentospora prolificans</name>
    <dbReference type="NCBI Taxonomy" id="41688"/>
    <lineage>
        <taxon>Eukaryota</taxon>
        <taxon>Fungi</taxon>
        <taxon>Dikarya</taxon>
        <taxon>Ascomycota</taxon>
        <taxon>Pezizomycotina</taxon>
        <taxon>Sordariomycetes</taxon>
        <taxon>Hypocreomycetidae</taxon>
        <taxon>Microascales</taxon>
        <taxon>Microascaceae</taxon>
        <taxon>Lomentospora</taxon>
    </lineage>
</organism>
<name>A0A2N3ND27_9PEZI</name>
<evidence type="ECO:0000256" key="1">
    <source>
        <dbReference type="SAM" id="MobiDB-lite"/>
    </source>
</evidence>
<feature type="region of interest" description="Disordered" evidence="1">
    <location>
        <begin position="581"/>
        <end position="629"/>
    </location>
</feature>
<feature type="compositionally biased region" description="Basic residues" evidence="1">
    <location>
        <begin position="1"/>
        <end position="10"/>
    </location>
</feature>
<feature type="compositionally biased region" description="Basic and acidic residues" evidence="1">
    <location>
        <begin position="882"/>
        <end position="893"/>
    </location>
</feature>
<evidence type="ECO:0000313" key="4">
    <source>
        <dbReference type="Proteomes" id="UP000233524"/>
    </source>
</evidence>
<proteinExistence type="predicted"/>
<dbReference type="PANTHER" id="PTHR39601">
    <property type="entry name" value="CHORIOGENIN HMINOR"/>
    <property type="match status" value="1"/>
</dbReference>
<protein>
    <recommendedName>
        <fullName evidence="2">DUF8004 domain-containing protein</fullName>
    </recommendedName>
</protein>
<comment type="caution">
    <text evidence="3">The sequence shown here is derived from an EMBL/GenBank/DDBJ whole genome shotgun (WGS) entry which is preliminary data.</text>
</comment>
<feature type="compositionally biased region" description="Basic and acidic residues" evidence="1">
    <location>
        <begin position="72"/>
        <end position="81"/>
    </location>
</feature>
<feature type="compositionally biased region" description="Polar residues" evidence="1">
    <location>
        <begin position="667"/>
        <end position="681"/>
    </location>
</feature>
<accession>A0A2N3ND27</accession>
<reference evidence="3 4" key="1">
    <citation type="journal article" date="2017" name="G3 (Bethesda)">
        <title>First Draft Genome Sequence of the Pathogenic Fungus Lomentospora prolificans (Formerly Scedosporium prolificans).</title>
        <authorList>
            <person name="Luo R."/>
            <person name="Zimin A."/>
            <person name="Workman R."/>
            <person name="Fan Y."/>
            <person name="Pertea G."/>
            <person name="Grossman N."/>
            <person name="Wear M.P."/>
            <person name="Jia B."/>
            <person name="Miller H."/>
            <person name="Casadevall A."/>
            <person name="Timp W."/>
            <person name="Zhang S.X."/>
            <person name="Salzberg S.L."/>
        </authorList>
    </citation>
    <scope>NUCLEOTIDE SEQUENCE [LARGE SCALE GENOMIC DNA]</scope>
    <source>
        <strain evidence="3 4">JHH-5317</strain>
    </source>
</reference>
<feature type="region of interest" description="Disordered" evidence="1">
    <location>
        <begin position="873"/>
        <end position="911"/>
    </location>
</feature>
<dbReference type="PANTHER" id="PTHR39601:SF1">
    <property type="entry name" value="CHORIOGENIN HMINOR"/>
    <property type="match status" value="1"/>
</dbReference>